<dbReference type="PANTHER" id="PTHR11699">
    <property type="entry name" value="ALDEHYDE DEHYDROGENASE-RELATED"/>
    <property type="match status" value="1"/>
</dbReference>
<dbReference type="Pfam" id="PF00171">
    <property type="entry name" value="Aldedh"/>
    <property type="match status" value="1"/>
</dbReference>
<organism evidence="7 8">
    <name type="scientific">Candidatus Sysuiplasma superficiale</name>
    <dbReference type="NCBI Taxonomy" id="2823368"/>
    <lineage>
        <taxon>Archaea</taxon>
        <taxon>Methanobacteriati</taxon>
        <taxon>Thermoplasmatota</taxon>
        <taxon>Thermoplasmata</taxon>
        <taxon>Candidatus Sysuiplasmatales</taxon>
        <taxon>Candidatus Sysuiplasmataceae</taxon>
        <taxon>Candidatus Sysuiplasma</taxon>
    </lineage>
</organism>
<reference evidence="7" key="1">
    <citation type="submission" date="2021-04" db="EMBL/GenBank/DDBJ databases">
        <title>Genomic insights into ecological role and evolution of a novel Thermoplasmata order Candidatus Sysuiplasmatales.</title>
        <authorList>
            <person name="Yuan Y."/>
        </authorList>
    </citation>
    <scope>NUCLEOTIDE SEQUENCE</scope>
    <source>
        <strain evidence="7">YP2-bin.285</strain>
    </source>
</reference>
<evidence type="ECO:0000256" key="3">
    <source>
        <dbReference type="ARBA" id="ARBA00023002"/>
    </source>
</evidence>
<comment type="similarity">
    <text evidence="1 5">Belongs to the aldehyde dehydrogenase family.</text>
</comment>
<evidence type="ECO:0000313" key="7">
    <source>
        <dbReference type="EMBL" id="MBX8632618.1"/>
    </source>
</evidence>
<dbReference type="FunFam" id="3.40.309.10:FF:000012">
    <property type="entry name" value="Betaine aldehyde dehydrogenase"/>
    <property type="match status" value="1"/>
</dbReference>
<dbReference type="EMBL" id="JAGVSJ010000041">
    <property type="protein sequence ID" value="MBX8632618.1"/>
    <property type="molecule type" value="Genomic_DNA"/>
</dbReference>
<comment type="caution">
    <text evidence="7">The sequence shown here is derived from an EMBL/GenBank/DDBJ whole genome shotgun (WGS) entry which is preliminary data.</text>
</comment>
<dbReference type="InterPro" id="IPR016163">
    <property type="entry name" value="Ald_DH_C"/>
</dbReference>
<evidence type="ECO:0000256" key="4">
    <source>
        <dbReference type="PROSITE-ProRule" id="PRU10007"/>
    </source>
</evidence>
<dbReference type="SUPFAM" id="SSF53720">
    <property type="entry name" value="ALDH-like"/>
    <property type="match status" value="1"/>
</dbReference>
<dbReference type="InterPro" id="IPR015590">
    <property type="entry name" value="Aldehyde_DH_dom"/>
</dbReference>
<feature type="active site" evidence="4">
    <location>
        <position position="256"/>
    </location>
</feature>
<accession>A0A8J7YTY1</accession>
<feature type="domain" description="Aldehyde dehydrogenase" evidence="6">
    <location>
        <begin position="17"/>
        <end position="483"/>
    </location>
</feature>
<dbReference type="InterPro" id="IPR029510">
    <property type="entry name" value="Ald_DH_CS_GLU"/>
</dbReference>
<dbReference type="InterPro" id="IPR016162">
    <property type="entry name" value="Ald_DH_N"/>
</dbReference>
<evidence type="ECO:0000256" key="2">
    <source>
        <dbReference type="ARBA" id="ARBA00011881"/>
    </source>
</evidence>
<dbReference type="FunFam" id="3.40.605.10:FF:000007">
    <property type="entry name" value="NAD/NADP-dependent betaine aldehyde dehydrogenase"/>
    <property type="match status" value="1"/>
</dbReference>
<dbReference type="PROSITE" id="PS00687">
    <property type="entry name" value="ALDEHYDE_DEHYDR_GLU"/>
    <property type="match status" value="1"/>
</dbReference>
<dbReference type="InterPro" id="IPR016160">
    <property type="entry name" value="Ald_DH_CS_CYS"/>
</dbReference>
<evidence type="ECO:0000259" key="6">
    <source>
        <dbReference type="Pfam" id="PF00171"/>
    </source>
</evidence>
<evidence type="ECO:0000256" key="1">
    <source>
        <dbReference type="ARBA" id="ARBA00009986"/>
    </source>
</evidence>
<name>A0A8J7YTY1_9ARCH</name>
<proteinExistence type="inferred from homology"/>
<evidence type="ECO:0000313" key="8">
    <source>
        <dbReference type="Proteomes" id="UP000716004"/>
    </source>
</evidence>
<sequence>MTGSLLTECKNLIDGEWCSSSNGKNSDVINPATGENIARIPYSSKEDVHSAIDAARKAFDDGGWRKSPVSERSAILMRLADLIEHDRDRLARLETINTGKSIKQSSNYDLPYLVDNIRFLAGAARNIEGKAMGEYVDEGTSAIRREPIGVVGVITPWNYPLMMVVWRAVPALLMGNTVVLKPASYTPLTTLEFGKLAQIAGIPRGVLNIITGPGPEIGEEMARNSQVDMIAFTGSEEVGRKLSSYGSASLKKISLELGGKAPFVVFKDARLPAAVEGAVVGGLVNNGQDCANSTRYYIHEDMVDEFESKLIEKLKEVKIGNPLDHGTDMGPLISSAHRKRVEDYIKLGMEEGGLLKHGGFEPKIEGCEGGFFISPTVIRTENEESRIVKEEIFGPVYTILSFTDYDDAIRRCNDVIYGLGASVWTSDMNKALHAVRDLRFGTVWVNEHVVVPSEMPWAGYKHSGHGASLSSYSLEEFTNIKHVYFDVSGAVRKKWYYQVFGSER</sequence>
<gene>
    <name evidence="7" type="ORF">J9259_08935</name>
</gene>
<evidence type="ECO:0000256" key="5">
    <source>
        <dbReference type="RuleBase" id="RU003345"/>
    </source>
</evidence>
<dbReference type="Gene3D" id="3.40.309.10">
    <property type="entry name" value="Aldehyde Dehydrogenase, Chain A, domain 2"/>
    <property type="match status" value="1"/>
</dbReference>
<dbReference type="GO" id="GO:0016620">
    <property type="term" value="F:oxidoreductase activity, acting on the aldehyde or oxo group of donors, NAD or NADP as acceptor"/>
    <property type="evidence" value="ECO:0007669"/>
    <property type="project" value="InterPro"/>
</dbReference>
<dbReference type="Gene3D" id="3.40.605.10">
    <property type="entry name" value="Aldehyde Dehydrogenase, Chain A, domain 1"/>
    <property type="match status" value="1"/>
</dbReference>
<keyword evidence="3 5" id="KW-0560">Oxidoreductase</keyword>
<comment type="subunit">
    <text evidence="2">Homotetramer.</text>
</comment>
<protein>
    <submittedName>
        <fullName evidence="7">Aldehyde dehydrogenase family protein</fullName>
    </submittedName>
</protein>
<dbReference type="Proteomes" id="UP000716004">
    <property type="component" value="Unassembled WGS sequence"/>
</dbReference>
<dbReference type="InterPro" id="IPR016161">
    <property type="entry name" value="Ald_DH/histidinol_DH"/>
</dbReference>
<dbReference type="PROSITE" id="PS00070">
    <property type="entry name" value="ALDEHYDE_DEHYDR_CYS"/>
    <property type="match status" value="1"/>
</dbReference>
<dbReference type="AlphaFoldDB" id="A0A8J7YTY1"/>